<name>A0AAN7UTK9_9PEZI</name>
<reference evidence="2 3" key="1">
    <citation type="submission" date="2023-10" db="EMBL/GenBank/DDBJ databases">
        <title>Draft genome sequence of Xylaria bambusicola isolate GMP-LS, the root and basal stem rot pathogen of sugarcane in Indonesia.</title>
        <authorList>
            <person name="Selvaraj P."/>
            <person name="Muralishankar V."/>
            <person name="Muruganantham S."/>
            <person name="Sp S."/>
            <person name="Haryani S."/>
            <person name="Lau K.J.X."/>
            <person name="Naqvi N.I."/>
        </authorList>
    </citation>
    <scope>NUCLEOTIDE SEQUENCE [LARGE SCALE GENOMIC DNA]</scope>
    <source>
        <strain evidence="2">GMP-LS</strain>
    </source>
</reference>
<feature type="domain" description="Thioesterase TesA-like" evidence="1">
    <location>
        <begin position="44"/>
        <end position="251"/>
    </location>
</feature>
<sequence>MHSTFALEDLTTISPKHPPGVISALIQDDPEFSEQPPLVLIHDGGGTTVNYYYLADLERHVWGISNEMLVDNAAWPGGINQLARTYVDLILSELPHGPLIFGGWSVGGLIGLEMAKILAGNAQTPVLGVVMLDTYYPSAEDGGRDRDAPPIEWGEATTEESKNVTLKSLENSAKFSQQWARGNQDALSKAAVPPVILLRASQSHSVSDAKIRGGTKVLGWENQQSGFFTRVIDVPGNHYTLFKDENVDGLTEGLIQACELLEDADEA</sequence>
<proteinExistence type="predicted"/>
<dbReference type="InterPro" id="IPR020802">
    <property type="entry name" value="TesA-like"/>
</dbReference>
<dbReference type="EMBL" id="JAWHQM010000025">
    <property type="protein sequence ID" value="KAK5632491.1"/>
    <property type="molecule type" value="Genomic_DNA"/>
</dbReference>
<organism evidence="2 3">
    <name type="scientific">Xylaria bambusicola</name>
    <dbReference type="NCBI Taxonomy" id="326684"/>
    <lineage>
        <taxon>Eukaryota</taxon>
        <taxon>Fungi</taxon>
        <taxon>Dikarya</taxon>
        <taxon>Ascomycota</taxon>
        <taxon>Pezizomycotina</taxon>
        <taxon>Sordariomycetes</taxon>
        <taxon>Xylariomycetidae</taxon>
        <taxon>Xylariales</taxon>
        <taxon>Xylariaceae</taxon>
        <taxon>Xylaria</taxon>
    </lineage>
</organism>
<evidence type="ECO:0000313" key="3">
    <source>
        <dbReference type="Proteomes" id="UP001305414"/>
    </source>
</evidence>
<dbReference type="Proteomes" id="UP001305414">
    <property type="component" value="Unassembled WGS sequence"/>
</dbReference>
<comment type="caution">
    <text evidence="2">The sequence shown here is derived from an EMBL/GenBank/DDBJ whole genome shotgun (WGS) entry which is preliminary data.</text>
</comment>
<dbReference type="SUPFAM" id="SSF53474">
    <property type="entry name" value="alpha/beta-Hydrolases"/>
    <property type="match status" value="1"/>
</dbReference>
<keyword evidence="3" id="KW-1185">Reference proteome</keyword>
<dbReference type="Pfam" id="PF00975">
    <property type="entry name" value="Thioesterase"/>
    <property type="match status" value="1"/>
</dbReference>
<gene>
    <name evidence="2" type="ORF">RRF57_008205</name>
</gene>
<evidence type="ECO:0000313" key="2">
    <source>
        <dbReference type="EMBL" id="KAK5632491.1"/>
    </source>
</evidence>
<protein>
    <recommendedName>
        <fullName evidence="1">Thioesterase TesA-like domain-containing protein</fullName>
    </recommendedName>
</protein>
<dbReference type="Gene3D" id="3.40.50.1820">
    <property type="entry name" value="alpha/beta hydrolase"/>
    <property type="match status" value="1"/>
</dbReference>
<evidence type="ECO:0000259" key="1">
    <source>
        <dbReference type="SMART" id="SM00824"/>
    </source>
</evidence>
<dbReference type="InterPro" id="IPR001031">
    <property type="entry name" value="Thioesterase"/>
</dbReference>
<dbReference type="AlphaFoldDB" id="A0AAN7UTK9"/>
<accession>A0AAN7UTK9</accession>
<dbReference type="InterPro" id="IPR029058">
    <property type="entry name" value="AB_hydrolase_fold"/>
</dbReference>
<dbReference type="SMART" id="SM00824">
    <property type="entry name" value="PKS_TE"/>
    <property type="match status" value="1"/>
</dbReference>